<organism evidence="3 4">
    <name type="scientific">Tanacetum coccineum</name>
    <dbReference type="NCBI Taxonomy" id="301880"/>
    <lineage>
        <taxon>Eukaryota</taxon>
        <taxon>Viridiplantae</taxon>
        <taxon>Streptophyta</taxon>
        <taxon>Embryophyta</taxon>
        <taxon>Tracheophyta</taxon>
        <taxon>Spermatophyta</taxon>
        <taxon>Magnoliopsida</taxon>
        <taxon>eudicotyledons</taxon>
        <taxon>Gunneridae</taxon>
        <taxon>Pentapetalae</taxon>
        <taxon>asterids</taxon>
        <taxon>campanulids</taxon>
        <taxon>Asterales</taxon>
        <taxon>Asteraceae</taxon>
        <taxon>Asteroideae</taxon>
        <taxon>Anthemideae</taxon>
        <taxon>Anthemidinae</taxon>
        <taxon>Tanacetum</taxon>
    </lineage>
</organism>
<name>A0ABQ5CFQ4_9ASTR</name>
<accession>A0ABQ5CFQ4</accession>
<dbReference type="PANTHER" id="PTHR11017:SF544">
    <property type="entry name" value="ADP-RIBOSYL CYCLASE_CYCLIC ADP-RIBOSE HYDROLASE"/>
    <property type="match status" value="1"/>
</dbReference>
<reference evidence="3" key="1">
    <citation type="journal article" date="2022" name="Int. J. Mol. Sci.">
        <title>Draft Genome of Tanacetum Coccineum: Genomic Comparison of Closely Related Tanacetum-Family Plants.</title>
        <authorList>
            <person name="Yamashiro T."/>
            <person name="Shiraishi A."/>
            <person name="Nakayama K."/>
            <person name="Satake H."/>
        </authorList>
    </citation>
    <scope>NUCLEOTIDE SEQUENCE</scope>
</reference>
<keyword evidence="2" id="KW-1133">Transmembrane helix</keyword>
<feature type="transmembrane region" description="Helical" evidence="2">
    <location>
        <begin position="419"/>
        <end position="446"/>
    </location>
</feature>
<feature type="compositionally biased region" description="Polar residues" evidence="1">
    <location>
        <begin position="496"/>
        <end position="509"/>
    </location>
</feature>
<gene>
    <name evidence="3" type="ORF">Tco_0894839</name>
</gene>
<feature type="compositionally biased region" description="Basic and acidic residues" evidence="1">
    <location>
        <begin position="521"/>
        <end position="531"/>
    </location>
</feature>
<feature type="compositionally biased region" description="Low complexity" evidence="1">
    <location>
        <begin position="510"/>
        <end position="520"/>
    </location>
</feature>
<dbReference type="PANTHER" id="PTHR11017">
    <property type="entry name" value="LEUCINE-RICH REPEAT-CONTAINING PROTEIN"/>
    <property type="match status" value="1"/>
</dbReference>
<dbReference type="InterPro" id="IPR044974">
    <property type="entry name" value="Disease_R_plants"/>
</dbReference>
<keyword evidence="2" id="KW-0812">Transmembrane</keyword>
<keyword evidence="2" id="KW-0472">Membrane</keyword>
<evidence type="ECO:0000256" key="1">
    <source>
        <dbReference type="SAM" id="MobiDB-lite"/>
    </source>
</evidence>
<evidence type="ECO:0000313" key="4">
    <source>
        <dbReference type="Proteomes" id="UP001151760"/>
    </source>
</evidence>
<keyword evidence="4" id="KW-1185">Reference proteome</keyword>
<feature type="region of interest" description="Disordered" evidence="1">
    <location>
        <begin position="490"/>
        <end position="531"/>
    </location>
</feature>
<dbReference type="InterPro" id="IPR032675">
    <property type="entry name" value="LRR_dom_sf"/>
</dbReference>
<dbReference type="Proteomes" id="UP001151760">
    <property type="component" value="Unassembled WGS sequence"/>
</dbReference>
<dbReference type="SUPFAM" id="SSF52058">
    <property type="entry name" value="L domain-like"/>
    <property type="match status" value="2"/>
</dbReference>
<protein>
    <submittedName>
        <fullName evidence="3">TMV resistance protein N-like protein</fullName>
    </submittedName>
</protein>
<evidence type="ECO:0000313" key="3">
    <source>
        <dbReference type="EMBL" id="GJT24902.1"/>
    </source>
</evidence>
<sequence>MKGLREMKKLRYLYVSSSEDVHCSHRKWNFDEASQYFPNALRYVDWFGYPLRSLPKTFQVNNLISLRMPNSRIVQLWEGRETKVFTKLAILDLHHSRLRTLDLCLTPNLESLCLKRCFDLVEASIRVECLKLVSLDLNRTKLRTLDLSLTPNLENLNLEDCTELVEIHMPAASLKLTHVYLGYSKLRSLKLGQVPNIETLSLRYCLGFYLKECSSLVELLVPSGCLKKLVYLDLSCCWRFKSFLFDNLKQPTFVSLPELDLVAESIDVCPLHRDNNLPKFRFRCVYSEYLPLETGNLKKLISIDSICMLKHLKSLELESCLLLEKLPEDLGKLISLETLIITNLEKLPEELGRLECLKELNLEGTGIHRLPFSIFQLEDLKYCYRVSGRSTYTSPLTIKSARAKSEEYFGSQSSMGLNMAAFCALFVLNCLVIRCVILCRGCYILTSGIKSRGSRRRNHTTWRRPLREEQRLCDESRGVSRHSAEDINIVVEHGLSSENTQSPGGSSDTSEGSENSGSFEESGRSDEGLML</sequence>
<dbReference type="Gene3D" id="3.80.10.10">
    <property type="entry name" value="Ribonuclease Inhibitor"/>
    <property type="match status" value="2"/>
</dbReference>
<proteinExistence type="predicted"/>
<evidence type="ECO:0000256" key="2">
    <source>
        <dbReference type="SAM" id="Phobius"/>
    </source>
</evidence>
<comment type="caution">
    <text evidence="3">The sequence shown here is derived from an EMBL/GenBank/DDBJ whole genome shotgun (WGS) entry which is preliminary data.</text>
</comment>
<dbReference type="EMBL" id="BQNB010014171">
    <property type="protein sequence ID" value="GJT24902.1"/>
    <property type="molecule type" value="Genomic_DNA"/>
</dbReference>
<reference evidence="3" key="2">
    <citation type="submission" date="2022-01" db="EMBL/GenBank/DDBJ databases">
        <authorList>
            <person name="Yamashiro T."/>
            <person name="Shiraishi A."/>
            <person name="Satake H."/>
            <person name="Nakayama K."/>
        </authorList>
    </citation>
    <scope>NUCLEOTIDE SEQUENCE</scope>
</reference>